<keyword evidence="3 6" id="KW-0812">Transmembrane</keyword>
<dbReference type="AlphaFoldDB" id="A0A4Z0D5J5"/>
<gene>
    <name evidence="7" type="ORF">E4100_06365</name>
</gene>
<evidence type="ECO:0000256" key="1">
    <source>
        <dbReference type="ARBA" id="ARBA00004651"/>
    </source>
</evidence>
<keyword evidence="8" id="KW-1185">Reference proteome</keyword>
<evidence type="ECO:0000256" key="5">
    <source>
        <dbReference type="ARBA" id="ARBA00023136"/>
    </source>
</evidence>
<dbReference type="InterPro" id="IPR001851">
    <property type="entry name" value="ABC_transp_permease"/>
</dbReference>
<dbReference type="PANTHER" id="PTHR30482">
    <property type="entry name" value="HIGH-AFFINITY BRANCHED-CHAIN AMINO ACID TRANSPORT SYSTEM PERMEASE"/>
    <property type="match status" value="1"/>
</dbReference>
<reference evidence="7 8" key="1">
    <citation type="submission" date="2019-03" db="EMBL/GenBank/DDBJ databases">
        <title>Draft genome sequence data and analysis of a Fermenting Bacterium, Soehngenia longevitae strain 1933PT, isolated from petroleum reservoir in Azerbaijan.</title>
        <authorList>
            <person name="Grouzdev D.S."/>
            <person name="Bidzhieva S.K."/>
            <person name="Sokolova D.S."/>
            <person name="Tourova T.P."/>
            <person name="Poltaraus A.B."/>
            <person name="Nazina T.N."/>
        </authorList>
    </citation>
    <scope>NUCLEOTIDE SEQUENCE [LARGE SCALE GENOMIC DNA]</scope>
    <source>
        <strain evidence="7 8">1933P</strain>
    </source>
</reference>
<keyword evidence="2" id="KW-1003">Cell membrane</keyword>
<evidence type="ECO:0000313" key="7">
    <source>
        <dbReference type="EMBL" id="TFZ39883.1"/>
    </source>
</evidence>
<dbReference type="InterPro" id="IPR043428">
    <property type="entry name" value="LivM-like"/>
</dbReference>
<sequence>MNSKLMNFYKSHKPYSQFLLFGIILSLLPLLVNLGLVKYSLLTTVASILIYSIVALGLNLLLGYSGLISLGTAGFMGMGTYLTAFITADLGLPFELALIISVAVPMLIGVLTGLVSLRIEGYYLAIATLAISEILRKVFVEFDFVTNGFSGKQAQYPKLLGFLQLDRNGTYILIVFFLILVMVMMHNLVNSHTGRALSTMRGSEAAASAMGINIYRHRLLSFAIAVSFSALGGVLYMHFVKYTYPNAWILMLSLNILAVIVIGGVRSISGTILGAFIVFGVPDLILKRLPIIGSIDGAAYIFNGLLIILVILFYPNGLINMRFDIQRNFRKLFKRGEDLNG</sequence>
<protein>
    <submittedName>
        <fullName evidence="7">Branched-chain amino acid ABC transporter permease</fullName>
    </submittedName>
</protein>
<feature type="transmembrane region" description="Helical" evidence="6">
    <location>
        <begin position="245"/>
        <end position="265"/>
    </location>
</feature>
<evidence type="ECO:0000313" key="8">
    <source>
        <dbReference type="Proteomes" id="UP000298381"/>
    </source>
</evidence>
<evidence type="ECO:0000256" key="6">
    <source>
        <dbReference type="SAM" id="Phobius"/>
    </source>
</evidence>
<feature type="transmembrane region" description="Helical" evidence="6">
    <location>
        <begin position="96"/>
        <end position="115"/>
    </location>
</feature>
<feature type="transmembrane region" description="Helical" evidence="6">
    <location>
        <begin position="15"/>
        <end position="36"/>
    </location>
</feature>
<feature type="transmembrane region" description="Helical" evidence="6">
    <location>
        <begin position="272"/>
        <end position="292"/>
    </location>
</feature>
<feature type="transmembrane region" description="Helical" evidence="6">
    <location>
        <begin position="298"/>
        <end position="319"/>
    </location>
</feature>
<dbReference type="GO" id="GO:0005886">
    <property type="term" value="C:plasma membrane"/>
    <property type="evidence" value="ECO:0007669"/>
    <property type="project" value="UniProtKB-SubCell"/>
</dbReference>
<dbReference type="CDD" id="cd06581">
    <property type="entry name" value="TM_PBP1_LivM_like"/>
    <property type="match status" value="1"/>
</dbReference>
<dbReference type="OrthoDB" id="9789927at2"/>
<organism evidence="7 8">
    <name type="scientific">Soehngenia longivitae</name>
    <dbReference type="NCBI Taxonomy" id="2562294"/>
    <lineage>
        <taxon>Bacteria</taxon>
        <taxon>Bacillati</taxon>
        <taxon>Bacillota</taxon>
        <taxon>Tissierellia</taxon>
        <taxon>Tissierellales</taxon>
        <taxon>Tissierellaceae</taxon>
        <taxon>Soehngenia</taxon>
    </lineage>
</organism>
<feature type="transmembrane region" description="Helical" evidence="6">
    <location>
        <begin position="122"/>
        <end position="139"/>
    </location>
</feature>
<keyword evidence="5 6" id="KW-0472">Membrane</keyword>
<dbReference type="GO" id="GO:0015658">
    <property type="term" value="F:branched-chain amino acid transmembrane transporter activity"/>
    <property type="evidence" value="ECO:0007669"/>
    <property type="project" value="InterPro"/>
</dbReference>
<evidence type="ECO:0000256" key="4">
    <source>
        <dbReference type="ARBA" id="ARBA00022989"/>
    </source>
</evidence>
<accession>A0A4Z0D5J5</accession>
<proteinExistence type="predicted"/>
<name>A0A4Z0D5J5_9FIRM</name>
<feature type="transmembrane region" description="Helical" evidence="6">
    <location>
        <begin position="169"/>
        <end position="189"/>
    </location>
</feature>
<comment type="caution">
    <text evidence="7">The sequence shown here is derived from an EMBL/GenBank/DDBJ whole genome shotgun (WGS) entry which is preliminary data.</text>
</comment>
<dbReference type="Pfam" id="PF02653">
    <property type="entry name" value="BPD_transp_2"/>
    <property type="match status" value="1"/>
</dbReference>
<evidence type="ECO:0000256" key="3">
    <source>
        <dbReference type="ARBA" id="ARBA00022692"/>
    </source>
</evidence>
<dbReference type="Proteomes" id="UP000298381">
    <property type="component" value="Unassembled WGS sequence"/>
</dbReference>
<comment type="subcellular location">
    <subcellularLocation>
        <location evidence="1">Cell membrane</location>
        <topology evidence="1">Multi-pass membrane protein</topology>
    </subcellularLocation>
</comment>
<keyword evidence="4 6" id="KW-1133">Transmembrane helix</keyword>
<dbReference type="EMBL" id="SRIB01000008">
    <property type="protein sequence ID" value="TFZ39883.1"/>
    <property type="molecule type" value="Genomic_DNA"/>
</dbReference>
<evidence type="ECO:0000256" key="2">
    <source>
        <dbReference type="ARBA" id="ARBA00022475"/>
    </source>
</evidence>
<feature type="transmembrane region" description="Helical" evidence="6">
    <location>
        <begin position="219"/>
        <end position="239"/>
    </location>
</feature>
<dbReference type="RefSeq" id="WP_135271199.1">
    <property type="nucleotide sequence ID" value="NZ_SRIB01000008.1"/>
</dbReference>
<feature type="transmembrane region" description="Helical" evidence="6">
    <location>
        <begin position="48"/>
        <end position="76"/>
    </location>
</feature>
<dbReference type="PANTHER" id="PTHR30482:SF10">
    <property type="entry name" value="HIGH-AFFINITY BRANCHED-CHAIN AMINO ACID TRANSPORT PROTEIN BRAE"/>
    <property type="match status" value="1"/>
</dbReference>